<dbReference type="AlphaFoldDB" id="A0A4C2A6P2"/>
<gene>
    <name evidence="1" type="ORF">EVAR_100192_1</name>
</gene>
<dbReference type="Proteomes" id="UP000299102">
    <property type="component" value="Unassembled WGS sequence"/>
</dbReference>
<evidence type="ECO:0000313" key="2">
    <source>
        <dbReference type="Proteomes" id="UP000299102"/>
    </source>
</evidence>
<evidence type="ECO:0000313" key="1">
    <source>
        <dbReference type="EMBL" id="GBP96541.1"/>
    </source>
</evidence>
<dbReference type="EMBL" id="BGZK01002798">
    <property type="protein sequence ID" value="GBP96541.1"/>
    <property type="molecule type" value="Genomic_DNA"/>
</dbReference>
<comment type="caution">
    <text evidence="1">The sequence shown here is derived from an EMBL/GenBank/DDBJ whole genome shotgun (WGS) entry which is preliminary data.</text>
</comment>
<keyword evidence="2" id="KW-1185">Reference proteome</keyword>
<reference evidence="1 2" key="1">
    <citation type="journal article" date="2019" name="Commun. Biol.">
        <title>The bagworm genome reveals a unique fibroin gene that provides high tensile strength.</title>
        <authorList>
            <person name="Kono N."/>
            <person name="Nakamura H."/>
            <person name="Ohtoshi R."/>
            <person name="Tomita M."/>
            <person name="Numata K."/>
            <person name="Arakawa K."/>
        </authorList>
    </citation>
    <scope>NUCLEOTIDE SEQUENCE [LARGE SCALE GENOMIC DNA]</scope>
</reference>
<sequence>MTEWSSAIVSGRKVIGSGSLTTAELTNPTRRLSVNTFNLYFPDVTAGRQRSLLFPVRAGPACGPRSKQRERVSTAQRTILCRSELPAHDVMNRFNAPRPFLLLPCVPILRYCARFRDELHSGRVTCVCVHACV</sequence>
<proteinExistence type="predicted"/>
<organism evidence="1 2">
    <name type="scientific">Eumeta variegata</name>
    <name type="common">Bagworm moth</name>
    <name type="synonym">Eumeta japonica</name>
    <dbReference type="NCBI Taxonomy" id="151549"/>
    <lineage>
        <taxon>Eukaryota</taxon>
        <taxon>Metazoa</taxon>
        <taxon>Ecdysozoa</taxon>
        <taxon>Arthropoda</taxon>
        <taxon>Hexapoda</taxon>
        <taxon>Insecta</taxon>
        <taxon>Pterygota</taxon>
        <taxon>Neoptera</taxon>
        <taxon>Endopterygota</taxon>
        <taxon>Lepidoptera</taxon>
        <taxon>Glossata</taxon>
        <taxon>Ditrysia</taxon>
        <taxon>Tineoidea</taxon>
        <taxon>Psychidae</taxon>
        <taxon>Oiketicinae</taxon>
        <taxon>Eumeta</taxon>
    </lineage>
</organism>
<name>A0A4C2A6P2_EUMVA</name>
<accession>A0A4C2A6P2</accession>
<protein>
    <submittedName>
        <fullName evidence="1">Uncharacterized protein</fullName>
    </submittedName>
</protein>